<dbReference type="SMART" id="SM00849">
    <property type="entry name" value="Lactamase_B"/>
    <property type="match status" value="1"/>
</dbReference>
<proteinExistence type="predicted"/>
<gene>
    <name evidence="3" type="ORF">PJ311_14170</name>
</gene>
<dbReference type="Proteomes" id="UP001211894">
    <property type="component" value="Unassembled WGS sequence"/>
</dbReference>
<dbReference type="Gene3D" id="3.40.250.10">
    <property type="entry name" value="Rhodanese-like domain"/>
    <property type="match status" value="2"/>
</dbReference>
<feature type="domain" description="Rhodanese" evidence="2">
    <location>
        <begin position="280"/>
        <end position="310"/>
    </location>
</feature>
<dbReference type="InterPro" id="IPR036866">
    <property type="entry name" value="RibonucZ/Hydroxyglut_hydro"/>
</dbReference>
<dbReference type="InterPro" id="IPR051682">
    <property type="entry name" value="Mito_Persulfide_Diox"/>
</dbReference>
<evidence type="ECO:0000313" key="3">
    <source>
        <dbReference type="EMBL" id="MDA7027729.1"/>
    </source>
</evidence>
<dbReference type="PROSITE" id="PS50206">
    <property type="entry name" value="RHODANESE_3"/>
    <property type="match status" value="2"/>
</dbReference>
<dbReference type="SMART" id="SM00450">
    <property type="entry name" value="RHOD"/>
    <property type="match status" value="1"/>
</dbReference>
<keyword evidence="4" id="KW-1185">Reference proteome</keyword>
<dbReference type="Gene3D" id="3.60.15.10">
    <property type="entry name" value="Ribonuclease Z/Hydroxyacylglutathione hydrolase-like"/>
    <property type="match status" value="1"/>
</dbReference>
<dbReference type="PANTHER" id="PTHR43084:SF1">
    <property type="entry name" value="PERSULFIDE DIOXYGENASE ETHE1, MITOCHONDRIAL"/>
    <property type="match status" value="1"/>
</dbReference>
<dbReference type="InterPro" id="IPR001763">
    <property type="entry name" value="Rhodanese-like_dom"/>
</dbReference>
<keyword evidence="1" id="KW-0479">Metal-binding</keyword>
<dbReference type="InterPro" id="IPR044528">
    <property type="entry name" value="POD-like_MBL-fold"/>
</dbReference>
<organism evidence="3 4">
    <name type="scientific">Bacillus changyiensis</name>
    <dbReference type="NCBI Taxonomy" id="3004103"/>
    <lineage>
        <taxon>Bacteria</taxon>
        <taxon>Bacillati</taxon>
        <taxon>Bacillota</taxon>
        <taxon>Bacilli</taxon>
        <taxon>Bacillales</taxon>
        <taxon>Bacillaceae</taxon>
        <taxon>Bacillus</taxon>
    </lineage>
</organism>
<evidence type="ECO:0000259" key="2">
    <source>
        <dbReference type="PROSITE" id="PS50206"/>
    </source>
</evidence>
<dbReference type="CDD" id="cd07724">
    <property type="entry name" value="POD-like_MBL-fold"/>
    <property type="match status" value="1"/>
</dbReference>
<evidence type="ECO:0000313" key="4">
    <source>
        <dbReference type="Proteomes" id="UP001211894"/>
    </source>
</evidence>
<dbReference type="CDD" id="cd00158">
    <property type="entry name" value="RHOD"/>
    <property type="match status" value="1"/>
</dbReference>
<name>A0ABT4X647_9BACI</name>
<dbReference type="PANTHER" id="PTHR43084">
    <property type="entry name" value="PERSULFIDE DIOXYGENASE ETHE1"/>
    <property type="match status" value="1"/>
</dbReference>
<sequence>MLLKYFYDEKLAQASYMVGCQVTKEAVVIDPARNITPYIEEAKRNGMEIVGALETHIHADFVSGARELAVTQKSCLYVSDEGNEHWKYENIDHLRHNLLKDGDEFQIGRLTFRVLHTPGHTPESISFLLTDGGGQADQPIGIFTGDFVFVGDVGRPDLLEKVAGAQGTAEKGAYQMFESLKMFRELPDYLQVWPAHGAGSACGKSLGAIPSSTVGYEKRFNWALQHTNCDVFVNALLDGQPEPPKYFAIMKRVNKVGIHLLGELPDIKKMTEIALLEERILNGVQVIDTRESVQFAQEHIEGTINIPFDSSFVNWTGWLVDYERPLDLLVKPEEIDEIKETLHSIGIDRIDYYMNVDEAIAAASRCESYQNIPPQEIDTIMKEKNAQLLDVRYLSEWNKGHIEGAKHMMLGTIADRIDEIALQYPVIVQCGSGIRSAIGASLLQANGIKDVYNMSGGYAQWKKDVQHNNVTSGG</sequence>
<comment type="caution">
    <text evidence="3">The sequence shown here is derived from an EMBL/GenBank/DDBJ whole genome shotgun (WGS) entry which is preliminary data.</text>
</comment>
<dbReference type="RefSeq" id="WP_271341547.1">
    <property type="nucleotide sequence ID" value="NZ_JAQKAB010000009.1"/>
</dbReference>
<evidence type="ECO:0000256" key="1">
    <source>
        <dbReference type="ARBA" id="ARBA00022723"/>
    </source>
</evidence>
<dbReference type="Pfam" id="PF00581">
    <property type="entry name" value="Rhodanese"/>
    <property type="match status" value="1"/>
</dbReference>
<feature type="domain" description="Rhodanese" evidence="2">
    <location>
        <begin position="382"/>
        <end position="470"/>
    </location>
</feature>
<dbReference type="SUPFAM" id="SSF56281">
    <property type="entry name" value="Metallo-hydrolase/oxidoreductase"/>
    <property type="match status" value="1"/>
</dbReference>
<dbReference type="InterPro" id="IPR036873">
    <property type="entry name" value="Rhodanese-like_dom_sf"/>
</dbReference>
<dbReference type="Pfam" id="PF00753">
    <property type="entry name" value="Lactamase_B"/>
    <property type="match status" value="1"/>
</dbReference>
<accession>A0ABT4X647</accession>
<dbReference type="SUPFAM" id="SSF52821">
    <property type="entry name" value="Rhodanese/Cell cycle control phosphatase"/>
    <property type="match status" value="2"/>
</dbReference>
<dbReference type="EMBL" id="JAQKAB010000009">
    <property type="protein sequence ID" value="MDA7027729.1"/>
    <property type="molecule type" value="Genomic_DNA"/>
</dbReference>
<dbReference type="InterPro" id="IPR001279">
    <property type="entry name" value="Metallo-B-lactamas"/>
</dbReference>
<protein>
    <submittedName>
        <fullName evidence="3">MBL fold metallo-hydrolase</fullName>
    </submittedName>
</protein>
<reference evidence="3 4" key="1">
    <citation type="submission" date="2023-01" db="EMBL/GenBank/DDBJ databases">
        <title>Bacillus changyiensis sp. nov., isolated from a coastal deposit.</title>
        <authorList>
            <person name="Xiao G."/>
            <person name="Lai Q."/>
            <person name="Hu Z."/>
            <person name="Shao Z."/>
        </authorList>
    </citation>
    <scope>NUCLEOTIDE SEQUENCE [LARGE SCALE GENOMIC DNA]</scope>
    <source>
        <strain evidence="3 4">CLL-7-23</strain>
    </source>
</reference>